<name>A0ABW0UGD2_9STRE</name>
<dbReference type="Pfam" id="PF04221">
    <property type="entry name" value="RelB"/>
    <property type="match status" value="1"/>
</dbReference>
<keyword evidence="2" id="KW-1277">Toxin-antitoxin system</keyword>
<protein>
    <submittedName>
        <fullName evidence="3">Type II toxin-antitoxin system RelB/DinJ family antitoxin</fullName>
    </submittedName>
</protein>
<dbReference type="Gene3D" id="1.10.1220.10">
    <property type="entry name" value="Met repressor-like"/>
    <property type="match status" value="1"/>
</dbReference>
<proteinExistence type="inferred from homology"/>
<dbReference type="EMBL" id="JBHSOJ010000032">
    <property type="protein sequence ID" value="MFC5632018.1"/>
    <property type="molecule type" value="Genomic_DNA"/>
</dbReference>
<accession>A0ABW0UGD2</accession>
<comment type="caution">
    <text evidence="3">The sequence shown here is derived from an EMBL/GenBank/DDBJ whole genome shotgun (WGS) entry which is preliminary data.</text>
</comment>
<dbReference type="RefSeq" id="WP_156806340.1">
    <property type="nucleotide sequence ID" value="NZ_JBHSOJ010000032.1"/>
</dbReference>
<evidence type="ECO:0000256" key="2">
    <source>
        <dbReference type="ARBA" id="ARBA00022649"/>
    </source>
</evidence>
<evidence type="ECO:0000256" key="1">
    <source>
        <dbReference type="ARBA" id="ARBA00010562"/>
    </source>
</evidence>
<comment type="similarity">
    <text evidence="1">Belongs to the RelB/DinJ antitoxin family.</text>
</comment>
<dbReference type="Proteomes" id="UP001596110">
    <property type="component" value="Unassembled WGS sequence"/>
</dbReference>
<evidence type="ECO:0000313" key="4">
    <source>
        <dbReference type="Proteomes" id="UP001596110"/>
    </source>
</evidence>
<keyword evidence="4" id="KW-1185">Reference proteome</keyword>
<dbReference type="NCBIfam" id="TIGR02384">
    <property type="entry name" value="RelB_DinJ"/>
    <property type="match status" value="1"/>
</dbReference>
<dbReference type="PANTHER" id="PTHR38781:SF1">
    <property type="entry name" value="ANTITOXIN DINJ-RELATED"/>
    <property type="match status" value="1"/>
</dbReference>
<dbReference type="InterPro" id="IPR007337">
    <property type="entry name" value="RelB/DinJ"/>
</dbReference>
<reference evidence="4" key="1">
    <citation type="journal article" date="2019" name="Int. J. Syst. Evol. Microbiol.">
        <title>The Global Catalogue of Microorganisms (GCM) 10K type strain sequencing project: providing services to taxonomists for standard genome sequencing and annotation.</title>
        <authorList>
            <consortium name="The Broad Institute Genomics Platform"/>
            <consortium name="The Broad Institute Genome Sequencing Center for Infectious Disease"/>
            <person name="Wu L."/>
            <person name="Ma J."/>
        </authorList>
    </citation>
    <scope>NUCLEOTIDE SEQUENCE [LARGE SCALE GENOMIC DNA]</scope>
    <source>
        <strain evidence="4">DT43</strain>
    </source>
</reference>
<evidence type="ECO:0000313" key="3">
    <source>
        <dbReference type="EMBL" id="MFC5632018.1"/>
    </source>
</evidence>
<gene>
    <name evidence="3" type="ORF">ACFPQ3_10820</name>
</gene>
<sequence length="117" mass="13684">MATITFNVDEKLKQEASELYSRMGLDMSSALRLFMTQSVNLRRIPFEIKVPEVDETMFDENGVLITRERQLDTKKWISDFADKGIIPTVTVDPKNPESVKQFFEDEDFSEYEDMFND</sequence>
<dbReference type="PANTHER" id="PTHR38781">
    <property type="entry name" value="ANTITOXIN DINJ-RELATED"/>
    <property type="match status" value="1"/>
</dbReference>
<organism evidence="3 4">
    <name type="scientific">Streptococcus caledonicus</name>
    <dbReference type="NCBI Taxonomy" id="2614158"/>
    <lineage>
        <taxon>Bacteria</taxon>
        <taxon>Bacillati</taxon>
        <taxon>Bacillota</taxon>
        <taxon>Bacilli</taxon>
        <taxon>Lactobacillales</taxon>
        <taxon>Streptococcaceae</taxon>
        <taxon>Streptococcus</taxon>
    </lineage>
</organism>
<dbReference type="InterPro" id="IPR013321">
    <property type="entry name" value="Arc_rbn_hlx_hlx"/>
</dbReference>